<proteinExistence type="predicted"/>
<dbReference type="EMBL" id="CP046884">
    <property type="protein sequence ID" value="QNQ89943.1"/>
    <property type="molecule type" value="Genomic_DNA"/>
</dbReference>
<dbReference type="AlphaFoldDB" id="A0A7H0SN18"/>
<dbReference type="InterPro" id="IPR026816">
    <property type="entry name" value="Flavodoxin_dom"/>
</dbReference>
<gene>
    <name evidence="2" type="ORF">GP475_04260</name>
</gene>
<sequence length="177" mass="19878">MSLVLHHSWYGSTRDYAAEFARRIDAEVLPLSHLHPQQLTQRSDGSPIVIFSAIHGPTMPAIDFVRRHPELVTLRPVAIACVGMTLLTEARQKDKMARSLGELAQNVARFYLPGRLLYSELSAKHRIMMTGIISALKAKPYRTDNEKAMIAGFGKDVDHTDYAELAPIVEWYDSNFG</sequence>
<accession>A0A7H0SN18</accession>
<evidence type="ECO:0000313" key="3">
    <source>
        <dbReference type="Proteomes" id="UP000516320"/>
    </source>
</evidence>
<dbReference type="InterPro" id="IPR029039">
    <property type="entry name" value="Flavoprotein-like_sf"/>
</dbReference>
<dbReference type="SUPFAM" id="SSF52218">
    <property type="entry name" value="Flavoproteins"/>
    <property type="match status" value="1"/>
</dbReference>
<evidence type="ECO:0000313" key="2">
    <source>
        <dbReference type="EMBL" id="QNQ89943.1"/>
    </source>
</evidence>
<protein>
    <recommendedName>
        <fullName evidence="1">Flavodoxin domain-containing protein</fullName>
    </recommendedName>
</protein>
<keyword evidence="3" id="KW-1185">Reference proteome</keyword>
<dbReference type="Proteomes" id="UP000516320">
    <property type="component" value="Chromosome"/>
</dbReference>
<dbReference type="RefSeq" id="WP_187975401.1">
    <property type="nucleotide sequence ID" value="NZ_CP046884.1"/>
</dbReference>
<evidence type="ECO:0000259" key="1">
    <source>
        <dbReference type="Pfam" id="PF12724"/>
    </source>
</evidence>
<reference evidence="2 3" key="1">
    <citation type="submission" date="2019-12" db="EMBL/GenBank/DDBJ databases">
        <title>Corynebacterium sp. nov., isolated from feces of the Anser Albifrons in China.</title>
        <authorList>
            <person name="Liu Q."/>
        </authorList>
    </citation>
    <scope>NUCLEOTIDE SEQUENCE [LARGE SCALE GENOMIC DNA]</scope>
    <source>
        <strain evidence="2 3">4H37-19</strain>
    </source>
</reference>
<feature type="domain" description="Flavodoxin" evidence="1">
    <location>
        <begin position="3"/>
        <end position="138"/>
    </location>
</feature>
<organism evidence="2 3">
    <name type="scientific">Corynebacterium poyangense</name>
    <dbReference type="NCBI Taxonomy" id="2684405"/>
    <lineage>
        <taxon>Bacteria</taxon>
        <taxon>Bacillati</taxon>
        <taxon>Actinomycetota</taxon>
        <taxon>Actinomycetes</taxon>
        <taxon>Mycobacteriales</taxon>
        <taxon>Corynebacteriaceae</taxon>
        <taxon>Corynebacterium</taxon>
    </lineage>
</organism>
<name>A0A7H0SN18_9CORY</name>
<dbReference type="Pfam" id="PF12724">
    <property type="entry name" value="Flavodoxin_5"/>
    <property type="match status" value="1"/>
</dbReference>
<dbReference type="KEGG" id="cpoy:GP475_04260"/>